<name>A0ABW3LER3_9BACI</name>
<comment type="caution">
    <text evidence="1">The sequence shown here is derived from an EMBL/GenBank/DDBJ whole genome shotgun (WGS) entry which is preliminary data.</text>
</comment>
<sequence length="77" mass="8561">MFQPRSADVLVLMTPQDKEIPPEKASDAEKVLFFFKDVAFSSASAQRRHTLMKGHVSYIANGPGHTSLNGRFCFCIS</sequence>
<evidence type="ECO:0000313" key="2">
    <source>
        <dbReference type="Proteomes" id="UP001597040"/>
    </source>
</evidence>
<dbReference type="EMBL" id="JBHTKJ010000001">
    <property type="protein sequence ID" value="MFD1036876.1"/>
    <property type="molecule type" value="Genomic_DNA"/>
</dbReference>
<accession>A0ABW3LER3</accession>
<reference evidence="2" key="1">
    <citation type="journal article" date="2019" name="Int. J. Syst. Evol. Microbiol.">
        <title>The Global Catalogue of Microorganisms (GCM) 10K type strain sequencing project: providing services to taxonomists for standard genome sequencing and annotation.</title>
        <authorList>
            <consortium name="The Broad Institute Genomics Platform"/>
            <consortium name="The Broad Institute Genome Sequencing Center for Infectious Disease"/>
            <person name="Wu L."/>
            <person name="Ma J."/>
        </authorList>
    </citation>
    <scope>NUCLEOTIDE SEQUENCE [LARGE SCALE GENOMIC DNA]</scope>
    <source>
        <strain evidence="2">CCUG 56754</strain>
    </source>
</reference>
<organism evidence="1 2">
    <name type="scientific">Virgibacillus byunsanensis</name>
    <dbReference type="NCBI Taxonomy" id="570945"/>
    <lineage>
        <taxon>Bacteria</taxon>
        <taxon>Bacillati</taxon>
        <taxon>Bacillota</taxon>
        <taxon>Bacilli</taxon>
        <taxon>Bacillales</taxon>
        <taxon>Bacillaceae</taxon>
        <taxon>Virgibacillus</taxon>
    </lineage>
</organism>
<gene>
    <name evidence="1" type="ORF">ACFQ3N_00340</name>
</gene>
<proteinExistence type="predicted"/>
<dbReference type="Proteomes" id="UP001597040">
    <property type="component" value="Unassembled WGS sequence"/>
</dbReference>
<evidence type="ECO:0000313" key="1">
    <source>
        <dbReference type="EMBL" id="MFD1036876.1"/>
    </source>
</evidence>
<protein>
    <submittedName>
        <fullName evidence="1">Uncharacterized protein</fullName>
    </submittedName>
</protein>
<dbReference type="RefSeq" id="WP_390358461.1">
    <property type="nucleotide sequence ID" value="NZ_JBHTKJ010000001.1"/>
</dbReference>
<keyword evidence="2" id="KW-1185">Reference proteome</keyword>